<name>A0ABW9X9F4_9SPHN</name>
<dbReference type="Proteomes" id="UP000753724">
    <property type="component" value="Unassembled WGS sequence"/>
</dbReference>
<reference evidence="3" key="1">
    <citation type="submission" date="2020-01" db="EMBL/GenBank/DDBJ databases">
        <title>Sphingomonas sp. strain CSW-10.</title>
        <authorList>
            <person name="Chen W.-M."/>
        </authorList>
    </citation>
    <scope>NUCLEOTIDE SEQUENCE [LARGE SCALE GENOMIC DNA]</scope>
    <source>
        <strain evidence="3">FSY-8</strain>
    </source>
</reference>
<evidence type="ECO:0000256" key="1">
    <source>
        <dbReference type="SAM" id="MobiDB-lite"/>
    </source>
</evidence>
<dbReference type="RefSeq" id="WP_161716432.1">
    <property type="nucleotide sequence ID" value="NZ_JAAAPO010000001.1"/>
</dbReference>
<evidence type="ECO:0000313" key="2">
    <source>
        <dbReference type="EMBL" id="NBC35143.1"/>
    </source>
</evidence>
<gene>
    <name evidence="2" type="ORF">GTZ99_01060</name>
</gene>
<sequence>MSKALLGKVLRDNGTKLVAKAVDSVVLTADATKGQQRISLPRKIAGAALLRVATKSVPGAIVVGGALLAKHLYDRKKARDAAARTEGTQAAPALTDQRKVD</sequence>
<keyword evidence="3" id="KW-1185">Reference proteome</keyword>
<feature type="region of interest" description="Disordered" evidence="1">
    <location>
        <begin position="79"/>
        <end position="101"/>
    </location>
</feature>
<organism evidence="2 3">
    <name type="scientific">Novosphingobium ovatum</name>
    <dbReference type="NCBI Taxonomy" id="1908523"/>
    <lineage>
        <taxon>Bacteria</taxon>
        <taxon>Pseudomonadati</taxon>
        <taxon>Pseudomonadota</taxon>
        <taxon>Alphaproteobacteria</taxon>
        <taxon>Sphingomonadales</taxon>
        <taxon>Sphingomonadaceae</taxon>
        <taxon>Novosphingobium</taxon>
    </lineage>
</organism>
<evidence type="ECO:0000313" key="3">
    <source>
        <dbReference type="Proteomes" id="UP000753724"/>
    </source>
</evidence>
<protein>
    <submittedName>
        <fullName evidence="2">Uncharacterized protein</fullName>
    </submittedName>
</protein>
<proteinExistence type="predicted"/>
<accession>A0ABW9X9F4</accession>
<dbReference type="EMBL" id="JAAAPO010000001">
    <property type="protein sequence ID" value="NBC35143.1"/>
    <property type="molecule type" value="Genomic_DNA"/>
</dbReference>
<comment type="caution">
    <text evidence="2">The sequence shown here is derived from an EMBL/GenBank/DDBJ whole genome shotgun (WGS) entry which is preliminary data.</text>
</comment>